<dbReference type="InterPro" id="IPR020471">
    <property type="entry name" value="AKR"/>
</dbReference>
<evidence type="ECO:0000256" key="3">
    <source>
        <dbReference type="ARBA" id="ARBA00023002"/>
    </source>
</evidence>
<comment type="similarity">
    <text evidence="1">Belongs to the aldo/keto reductase family.</text>
</comment>
<evidence type="ECO:0000256" key="2">
    <source>
        <dbReference type="ARBA" id="ARBA00022857"/>
    </source>
</evidence>
<dbReference type="PRINTS" id="PR00069">
    <property type="entry name" value="ALDKETRDTASE"/>
</dbReference>
<reference evidence="6" key="2">
    <citation type="submission" date="2015-01" db="EMBL/GenBank/DDBJ databases">
        <title>Evolutionary Origins and Diversification of the Mycorrhizal Mutualists.</title>
        <authorList>
            <consortium name="DOE Joint Genome Institute"/>
            <consortium name="Mycorrhizal Genomics Consortium"/>
            <person name="Kohler A."/>
            <person name="Kuo A."/>
            <person name="Nagy L.G."/>
            <person name="Floudas D."/>
            <person name="Copeland A."/>
            <person name="Barry K.W."/>
            <person name="Cichocki N."/>
            <person name="Veneault-Fourrey C."/>
            <person name="LaButti K."/>
            <person name="Lindquist E.A."/>
            <person name="Lipzen A."/>
            <person name="Lundell T."/>
            <person name="Morin E."/>
            <person name="Murat C."/>
            <person name="Riley R."/>
            <person name="Ohm R."/>
            <person name="Sun H."/>
            <person name="Tunlid A."/>
            <person name="Henrissat B."/>
            <person name="Grigoriev I.V."/>
            <person name="Hibbett D.S."/>
            <person name="Martin F."/>
        </authorList>
    </citation>
    <scope>NUCLEOTIDE SEQUENCE [LARGE SCALE GENOMIC DNA]</scope>
    <source>
        <strain evidence="6">MUT 4182</strain>
    </source>
</reference>
<dbReference type="PANTHER" id="PTHR43827">
    <property type="entry name" value="2,5-DIKETO-D-GLUCONIC ACID REDUCTASE"/>
    <property type="match status" value="1"/>
</dbReference>
<dbReference type="FunFam" id="3.20.20.100:FF:000002">
    <property type="entry name" value="2,5-diketo-D-gluconic acid reductase A"/>
    <property type="match status" value="1"/>
</dbReference>
<gene>
    <name evidence="5" type="ORF">M407DRAFT_214936</name>
</gene>
<reference evidence="5 6" key="1">
    <citation type="submission" date="2014-04" db="EMBL/GenBank/DDBJ databases">
        <authorList>
            <consortium name="DOE Joint Genome Institute"/>
            <person name="Kuo A."/>
            <person name="Girlanda M."/>
            <person name="Perotto S."/>
            <person name="Kohler A."/>
            <person name="Nagy L.G."/>
            <person name="Floudas D."/>
            <person name="Copeland A."/>
            <person name="Barry K.W."/>
            <person name="Cichocki N."/>
            <person name="Veneault-Fourrey C."/>
            <person name="LaButti K."/>
            <person name="Lindquist E.A."/>
            <person name="Lipzen A."/>
            <person name="Lundell T."/>
            <person name="Morin E."/>
            <person name="Murat C."/>
            <person name="Sun H."/>
            <person name="Tunlid A."/>
            <person name="Henrissat B."/>
            <person name="Grigoriev I.V."/>
            <person name="Hibbett D.S."/>
            <person name="Martin F."/>
            <person name="Nordberg H.P."/>
            <person name="Cantor M.N."/>
            <person name="Hua S.X."/>
        </authorList>
    </citation>
    <scope>NUCLEOTIDE SEQUENCE [LARGE SCALE GENOMIC DNA]</scope>
    <source>
        <strain evidence="5 6">MUT 4182</strain>
    </source>
</reference>
<dbReference type="AlphaFoldDB" id="A0A0C3QE73"/>
<dbReference type="InterPro" id="IPR018170">
    <property type="entry name" value="Aldo/ket_reductase_CS"/>
</dbReference>
<organism evidence="5 6">
    <name type="scientific">Tulasnella calospora MUT 4182</name>
    <dbReference type="NCBI Taxonomy" id="1051891"/>
    <lineage>
        <taxon>Eukaryota</taxon>
        <taxon>Fungi</taxon>
        <taxon>Dikarya</taxon>
        <taxon>Basidiomycota</taxon>
        <taxon>Agaricomycotina</taxon>
        <taxon>Agaricomycetes</taxon>
        <taxon>Cantharellales</taxon>
        <taxon>Tulasnellaceae</taxon>
        <taxon>Tulasnella</taxon>
    </lineage>
</organism>
<proteinExistence type="inferred from homology"/>
<dbReference type="InterPro" id="IPR036812">
    <property type="entry name" value="NAD(P)_OxRdtase_dom_sf"/>
</dbReference>
<name>A0A0C3QE73_9AGAM</name>
<dbReference type="InterPro" id="IPR023210">
    <property type="entry name" value="NADP_OxRdtase_dom"/>
</dbReference>
<protein>
    <recommendedName>
        <fullName evidence="4">NADP-dependent oxidoreductase domain-containing protein</fullName>
    </recommendedName>
</protein>
<dbReference type="CDD" id="cd19120">
    <property type="entry name" value="AKR_AKR3C2-3"/>
    <property type="match status" value="1"/>
</dbReference>
<dbReference type="SUPFAM" id="SSF51430">
    <property type="entry name" value="NAD(P)-linked oxidoreductase"/>
    <property type="match status" value="1"/>
</dbReference>
<dbReference type="STRING" id="1051891.A0A0C3QE73"/>
<evidence type="ECO:0000313" key="6">
    <source>
        <dbReference type="Proteomes" id="UP000054248"/>
    </source>
</evidence>
<feature type="domain" description="NADP-dependent oxidoreductase" evidence="4">
    <location>
        <begin position="18"/>
        <end position="268"/>
    </location>
</feature>
<evidence type="ECO:0000259" key="4">
    <source>
        <dbReference type="Pfam" id="PF00248"/>
    </source>
</evidence>
<dbReference type="InterPro" id="IPR044494">
    <property type="entry name" value="AKR3C2/3"/>
</dbReference>
<dbReference type="OrthoDB" id="416253at2759"/>
<keyword evidence="3" id="KW-0560">Oxidoreductase</keyword>
<dbReference type="EMBL" id="KN823089">
    <property type="protein sequence ID" value="KIO23259.1"/>
    <property type="molecule type" value="Genomic_DNA"/>
</dbReference>
<dbReference type="Gene3D" id="3.20.20.100">
    <property type="entry name" value="NADP-dependent oxidoreductase domain"/>
    <property type="match status" value="1"/>
</dbReference>
<keyword evidence="6" id="KW-1185">Reference proteome</keyword>
<evidence type="ECO:0000313" key="5">
    <source>
        <dbReference type="EMBL" id="KIO23259.1"/>
    </source>
</evidence>
<dbReference type="Pfam" id="PF00248">
    <property type="entry name" value="Aldo_ket_red"/>
    <property type="match status" value="1"/>
</dbReference>
<dbReference type="PANTHER" id="PTHR43827:SF3">
    <property type="entry name" value="NADP-DEPENDENT OXIDOREDUCTASE DOMAIN-CONTAINING PROTEIN"/>
    <property type="match status" value="1"/>
</dbReference>
<dbReference type="GO" id="GO:0016652">
    <property type="term" value="F:oxidoreductase activity, acting on NAD(P)H as acceptor"/>
    <property type="evidence" value="ECO:0007669"/>
    <property type="project" value="InterPro"/>
</dbReference>
<dbReference type="PROSITE" id="PS00062">
    <property type="entry name" value="ALDOKETO_REDUCTASE_2"/>
    <property type="match status" value="1"/>
</dbReference>
<keyword evidence="2" id="KW-0521">NADP</keyword>
<evidence type="ECO:0000256" key="1">
    <source>
        <dbReference type="ARBA" id="ARBA00007905"/>
    </source>
</evidence>
<dbReference type="Proteomes" id="UP000054248">
    <property type="component" value="Unassembled WGS sequence"/>
</dbReference>
<accession>A0A0C3QE73</accession>
<dbReference type="HOGENOM" id="CLU_023205_0_3_1"/>
<dbReference type="GO" id="GO:0016616">
    <property type="term" value="F:oxidoreductase activity, acting on the CH-OH group of donors, NAD or NADP as acceptor"/>
    <property type="evidence" value="ECO:0007669"/>
    <property type="project" value="UniProtKB-ARBA"/>
</dbReference>
<sequence length="338" mass="36929">MPFGKVTLNDGREIPEIAFGTGSVWKRQDATPFVAQALQSGFVHVDTAQAYQNEESIPAALKETNMSRDKVWITTKYWKGGPYGSLGIRNELLKSLERLQTSSVDLYLIHGPEGLGDTIANSWEQFEAVAQEGLAKSIGVSNFTKPDLEELMSSAKLTPAVNQIQLNPYTLAQQQPVIDLCRKHGIVIEAYSPLRLITRYPGGPVDEPVRKAAERLNATPVQVLLAWVRSKGAVVVTTSSKAERLQEYLAAGDLPPLTNEEIAAIDEAGRQGPVALESRGLTKGFENTGVIITFQPDPLISGRVSRFGTDSWARSSKSLLLVVLLLVFVCLRRTSVSL</sequence>